<reference evidence="4 5" key="1">
    <citation type="journal article" date="2021" name="Sci. Rep.">
        <title>The genome of the diatom Chaetoceros tenuissimus carries an ancient integrated fragment of an extant virus.</title>
        <authorList>
            <person name="Hongo Y."/>
            <person name="Kimura K."/>
            <person name="Takaki Y."/>
            <person name="Yoshida Y."/>
            <person name="Baba S."/>
            <person name="Kobayashi G."/>
            <person name="Nagasaki K."/>
            <person name="Hano T."/>
            <person name="Tomaru Y."/>
        </authorList>
    </citation>
    <scope>NUCLEOTIDE SEQUENCE [LARGE SCALE GENOMIC DNA]</scope>
    <source>
        <strain evidence="4 5">NIES-3715</strain>
    </source>
</reference>
<dbReference type="InterPro" id="IPR002347">
    <property type="entry name" value="SDR_fam"/>
</dbReference>
<accession>A0AAD3CZG8</accession>
<evidence type="ECO:0000256" key="3">
    <source>
        <dbReference type="SAM" id="SignalP"/>
    </source>
</evidence>
<evidence type="ECO:0000256" key="1">
    <source>
        <dbReference type="ARBA" id="ARBA00023002"/>
    </source>
</evidence>
<dbReference type="Gene3D" id="3.40.50.720">
    <property type="entry name" value="NAD(P)-binding Rossmann-like Domain"/>
    <property type="match status" value="1"/>
</dbReference>
<dbReference type="EMBL" id="BLLK01000047">
    <property type="protein sequence ID" value="GFH55001.1"/>
    <property type="molecule type" value="Genomic_DNA"/>
</dbReference>
<evidence type="ECO:0000313" key="5">
    <source>
        <dbReference type="Proteomes" id="UP001054902"/>
    </source>
</evidence>
<keyword evidence="3" id="KW-0732">Signal</keyword>
<dbReference type="PANTHER" id="PTHR43157">
    <property type="entry name" value="PHOSPHATIDYLINOSITOL-GLYCAN BIOSYNTHESIS CLASS F PROTEIN-RELATED"/>
    <property type="match status" value="1"/>
</dbReference>
<dbReference type="Pfam" id="PF00106">
    <property type="entry name" value="adh_short"/>
    <property type="match status" value="1"/>
</dbReference>
<evidence type="ECO:0000256" key="2">
    <source>
        <dbReference type="RuleBase" id="RU000363"/>
    </source>
</evidence>
<dbReference type="PRINTS" id="PR00080">
    <property type="entry name" value="SDRFAMILY"/>
</dbReference>
<dbReference type="AlphaFoldDB" id="A0AAD3CZG8"/>
<dbReference type="GO" id="GO:0016491">
    <property type="term" value="F:oxidoreductase activity"/>
    <property type="evidence" value="ECO:0007669"/>
    <property type="project" value="UniProtKB-KW"/>
</dbReference>
<gene>
    <name evidence="4" type="ORF">CTEN210_11477</name>
</gene>
<protein>
    <recommendedName>
        <fullName evidence="6">Protochlorophyllide reductase</fullName>
    </recommendedName>
</protein>
<sequence length="407" mass="43936">MKLSSALSFSLLLATAQEAIAFTPSSSLATQKKTQKIPSFSISPLLASSSDVEESTDDRRGFLTKVLGGAAATGIVANGISVQGPSPYMPPVNSLNDKLIVITGGNTGLGLESAKRLATAGATIVLTSRSVEKGERAVQSVKDYVMEQTGQANDNIYTLPLDLCNLESVKSFPEKLKNSPAFQNRQSIDVLMNNAGVMAVPDLQITQDGYEKTFQSNHLGHFALTAGLEPLLNPNGSRVVNVSSMAHLIASKGLDMENLNGEKDYQPWNAYGLSKLENILFTKELQKRADEAGKKITAVALHPGAVRTDLPRYIVGEDKFVSMQDAQPSAADILKLLPAFYFTKSVDRGASTQIYLSAFQGGSEENVKGKFFFNMKDMKLNPAALDMEKAKDLWKVSEDMAGIKFNL</sequence>
<dbReference type="Proteomes" id="UP001054902">
    <property type="component" value="Unassembled WGS sequence"/>
</dbReference>
<proteinExistence type="inferred from homology"/>
<evidence type="ECO:0000313" key="4">
    <source>
        <dbReference type="EMBL" id="GFH55001.1"/>
    </source>
</evidence>
<keyword evidence="1" id="KW-0560">Oxidoreductase</keyword>
<evidence type="ECO:0008006" key="6">
    <source>
        <dbReference type="Google" id="ProtNLM"/>
    </source>
</evidence>
<dbReference type="InterPro" id="IPR036291">
    <property type="entry name" value="NAD(P)-bd_dom_sf"/>
</dbReference>
<comment type="caution">
    <text evidence="4">The sequence shown here is derived from an EMBL/GenBank/DDBJ whole genome shotgun (WGS) entry which is preliminary data.</text>
</comment>
<dbReference type="SUPFAM" id="SSF51735">
    <property type="entry name" value="NAD(P)-binding Rossmann-fold domains"/>
    <property type="match status" value="1"/>
</dbReference>
<keyword evidence="5" id="KW-1185">Reference proteome</keyword>
<dbReference type="PANTHER" id="PTHR43157:SF31">
    <property type="entry name" value="PHOSPHATIDYLINOSITOL-GLYCAN BIOSYNTHESIS CLASS F PROTEIN"/>
    <property type="match status" value="1"/>
</dbReference>
<name>A0AAD3CZG8_9STRA</name>
<organism evidence="4 5">
    <name type="scientific">Chaetoceros tenuissimus</name>
    <dbReference type="NCBI Taxonomy" id="426638"/>
    <lineage>
        <taxon>Eukaryota</taxon>
        <taxon>Sar</taxon>
        <taxon>Stramenopiles</taxon>
        <taxon>Ochrophyta</taxon>
        <taxon>Bacillariophyta</taxon>
        <taxon>Coscinodiscophyceae</taxon>
        <taxon>Chaetocerotophycidae</taxon>
        <taxon>Chaetocerotales</taxon>
        <taxon>Chaetocerotaceae</taxon>
        <taxon>Chaetoceros</taxon>
    </lineage>
</organism>
<dbReference type="CDD" id="cd05327">
    <property type="entry name" value="retinol-DH_like_SDR_c_like"/>
    <property type="match status" value="1"/>
</dbReference>
<comment type="similarity">
    <text evidence="2">Belongs to the short-chain dehydrogenases/reductases (SDR) family.</text>
</comment>
<feature type="chain" id="PRO_5042229502" description="Protochlorophyllide reductase" evidence="3">
    <location>
        <begin position="22"/>
        <end position="407"/>
    </location>
</feature>
<feature type="signal peptide" evidence="3">
    <location>
        <begin position="1"/>
        <end position="21"/>
    </location>
</feature>
<dbReference type="PRINTS" id="PR00081">
    <property type="entry name" value="GDHRDH"/>
</dbReference>